<evidence type="ECO:0000256" key="2">
    <source>
        <dbReference type="ARBA" id="ARBA00022448"/>
    </source>
</evidence>
<dbReference type="PROSITE" id="PS50929">
    <property type="entry name" value="ABC_TM1F"/>
    <property type="match status" value="1"/>
</dbReference>
<sequence length="590" mass="64795">MKDRAALTEVLDRELAALIRPYLPRVAAAVLVSLLLSALNGAIAWFFKPFTNAVVGAHDYALVAWVPPIVAAAFTARGFLAYLYAYLMRSAGIKLVRDTRVRLYRHLVRLPVTALGTETSARVISRLLSDTGILRLLVSDTILTVFKEVPSILTLLAVAFYRRWDVTLLALVVAPAIGAGTHRFGKGVKLKRKQAQQTIAQLTHRIAEATAGAKVIKVFGRGREMEERFAADSQVHYRQELKIVRLKEMTKVLVDVCTGFGLAFVIWYGQYLVSAGTITVGDYASALVAILMLFGPVKKVGGSYAVLQEIRGAKERMNWLEGLAEETDGDVPLPAFRSEIRFEGVTHRYRPDAEPVLRGIDLVIHKGEVLAVVGPSGAGKTTLIDLIPRFMDPTEGRVLVDGIDLRRVRLADLRALIGLVGQDVILFNDTVRENIAFGRPDATDEEIREAARRAYAHEFIQELPRGYETLLGERGLNLSGGQRQRIAIARAILKSPPILILDEATSALDSVSETLVQRALDELMQGRTTIVVAHRLSTIRNADRIVVLDHGRIRAEGRHEDLVAGSGVYRELYATFEAGRGGAAGEETGD</sequence>
<dbReference type="FunFam" id="3.40.50.300:FF:000221">
    <property type="entry name" value="Multidrug ABC transporter ATP-binding protein"/>
    <property type="match status" value="1"/>
</dbReference>
<dbReference type="AlphaFoldDB" id="A0A6N9TXN6"/>
<keyword evidence="8 9" id="KW-0472">Membrane</keyword>
<keyword evidence="6 12" id="KW-0067">ATP-binding</keyword>
<feature type="domain" description="ABC transporter" evidence="10">
    <location>
        <begin position="340"/>
        <end position="575"/>
    </location>
</feature>
<dbReference type="GO" id="GO:0140359">
    <property type="term" value="F:ABC-type transporter activity"/>
    <property type="evidence" value="ECO:0007669"/>
    <property type="project" value="InterPro"/>
</dbReference>
<evidence type="ECO:0000313" key="12">
    <source>
        <dbReference type="EMBL" id="NDY43236.1"/>
    </source>
</evidence>
<evidence type="ECO:0000256" key="1">
    <source>
        <dbReference type="ARBA" id="ARBA00004651"/>
    </source>
</evidence>
<evidence type="ECO:0000256" key="8">
    <source>
        <dbReference type="ARBA" id="ARBA00023136"/>
    </source>
</evidence>
<accession>A0A6N9TXN6</accession>
<name>A0A6N9TXN6_DISTH</name>
<dbReference type="PANTHER" id="PTHR24221:SF654">
    <property type="entry name" value="ATP-BINDING CASSETTE SUB-FAMILY B MEMBER 6"/>
    <property type="match status" value="1"/>
</dbReference>
<dbReference type="PROSITE" id="PS50893">
    <property type="entry name" value="ABC_TRANSPORTER_2"/>
    <property type="match status" value="1"/>
</dbReference>
<dbReference type="CDD" id="cd03251">
    <property type="entry name" value="ABCC_MsbA"/>
    <property type="match status" value="1"/>
</dbReference>
<dbReference type="InterPro" id="IPR039421">
    <property type="entry name" value="Type_1_exporter"/>
</dbReference>
<feature type="transmembrane region" description="Helical" evidence="9">
    <location>
        <begin position="283"/>
        <end position="307"/>
    </location>
</feature>
<feature type="domain" description="ABC transmembrane type-1" evidence="11">
    <location>
        <begin position="27"/>
        <end position="309"/>
    </location>
</feature>
<dbReference type="Proteomes" id="UP000469346">
    <property type="component" value="Unassembled WGS sequence"/>
</dbReference>
<dbReference type="PROSITE" id="PS00211">
    <property type="entry name" value="ABC_TRANSPORTER_1"/>
    <property type="match status" value="1"/>
</dbReference>
<proteinExistence type="predicted"/>
<evidence type="ECO:0000256" key="7">
    <source>
        <dbReference type="ARBA" id="ARBA00022989"/>
    </source>
</evidence>
<dbReference type="SUPFAM" id="SSF52540">
    <property type="entry name" value="P-loop containing nucleoside triphosphate hydrolases"/>
    <property type="match status" value="1"/>
</dbReference>
<dbReference type="InterPro" id="IPR036640">
    <property type="entry name" value="ABC1_TM_sf"/>
</dbReference>
<keyword evidence="13" id="KW-1185">Reference proteome</keyword>
<dbReference type="GO" id="GO:0034040">
    <property type="term" value="F:ATPase-coupled lipid transmembrane transporter activity"/>
    <property type="evidence" value="ECO:0007669"/>
    <property type="project" value="TreeGrafter"/>
</dbReference>
<evidence type="ECO:0000256" key="6">
    <source>
        <dbReference type="ARBA" id="ARBA00022840"/>
    </source>
</evidence>
<feature type="transmembrane region" description="Helical" evidence="9">
    <location>
        <begin position="26"/>
        <end position="47"/>
    </location>
</feature>
<dbReference type="InterPro" id="IPR017871">
    <property type="entry name" value="ABC_transporter-like_CS"/>
</dbReference>
<evidence type="ECO:0000259" key="10">
    <source>
        <dbReference type="PROSITE" id="PS50893"/>
    </source>
</evidence>
<dbReference type="Pfam" id="PF00005">
    <property type="entry name" value="ABC_tran"/>
    <property type="match status" value="1"/>
</dbReference>
<dbReference type="Gene3D" id="1.20.1560.10">
    <property type="entry name" value="ABC transporter type 1, transmembrane domain"/>
    <property type="match status" value="1"/>
</dbReference>
<comment type="subcellular location">
    <subcellularLocation>
        <location evidence="1">Cell membrane</location>
        <topology evidence="1">Multi-pass membrane protein</topology>
    </subcellularLocation>
</comment>
<evidence type="ECO:0000256" key="3">
    <source>
        <dbReference type="ARBA" id="ARBA00022475"/>
    </source>
</evidence>
<evidence type="ECO:0000259" key="11">
    <source>
        <dbReference type="PROSITE" id="PS50929"/>
    </source>
</evidence>
<dbReference type="SUPFAM" id="SSF90123">
    <property type="entry name" value="ABC transporter transmembrane region"/>
    <property type="match status" value="1"/>
</dbReference>
<dbReference type="PANTHER" id="PTHR24221">
    <property type="entry name" value="ATP-BINDING CASSETTE SUB-FAMILY B"/>
    <property type="match status" value="1"/>
</dbReference>
<organism evidence="12 13">
    <name type="scientific">Dissulfurirhabdus thermomarina</name>
    <dbReference type="NCBI Taxonomy" id="1765737"/>
    <lineage>
        <taxon>Bacteria</taxon>
        <taxon>Deltaproteobacteria</taxon>
        <taxon>Dissulfurirhabdaceae</taxon>
        <taxon>Dissulfurirhabdus</taxon>
    </lineage>
</organism>
<dbReference type="SMART" id="SM00382">
    <property type="entry name" value="AAA"/>
    <property type="match status" value="1"/>
</dbReference>
<dbReference type="CDD" id="cd18552">
    <property type="entry name" value="ABC_6TM_MsbA_like"/>
    <property type="match status" value="1"/>
</dbReference>
<dbReference type="GO" id="GO:0016887">
    <property type="term" value="F:ATP hydrolysis activity"/>
    <property type="evidence" value="ECO:0007669"/>
    <property type="project" value="InterPro"/>
</dbReference>
<dbReference type="GO" id="GO:0005886">
    <property type="term" value="C:plasma membrane"/>
    <property type="evidence" value="ECO:0007669"/>
    <property type="project" value="UniProtKB-SubCell"/>
</dbReference>
<dbReference type="EMBL" id="JAAGRR010000136">
    <property type="protein sequence ID" value="NDY43236.1"/>
    <property type="molecule type" value="Genomic_DNA"/>
</dbReference>
<reference evidence="12 13" key="1">
    <citation type="submission" date="2020-02" db="EMBL/GenBank/DDBJ databases">
        <title>Comparative genomics of sulfur disproportionating microorganisms.</title>
        <authorList>
            <person name="Ward L.M."/>
            <person name="Bertran E."/>
            <person name="Johnston D.T."/>
        </authorList>
    </citation>
    <scope>NUCLEOTIDE SEQUENCE [LARGE SCALE GENOMIC DNA]</scope>
    <source>
        <strain evidence="12 13">DSM 100025</strain>
    </source>
</reference>
<keyword evidence="4 9" id="KW-0812">Transmembrane</keyword>
<keyword evidence="5" id="KW-0547">Nucleotide-binding</keyword>
<evidence type="ECO:0000256" key="4">
    <source>
        <dbReference type="ARBA" id="ARBA00022692"/>
    </source>
</evidence>
<dbReference type="InterPro" id="IPR011527">
    <property type="entry name" value="ABC1_TM_dom"/>
</dbReference>
<keyword evidence="7 9" id="KW-1133">Transmembrane helix</keyword>
<comment type="caution">
    <text evidence="12">The sequence shown here is derived from an EMBL/GenBank/DDBJ whole genome shotgun (WGS) entry which is preliminary data.</text>
</comment>
<feature type="transmembrane region" description="Helical" evidence="9">
    <location>
        <begin position="62"/>
        <end position="87"/>
    </location>
</feature>
<dbReference type="InterPro" id="IPR003439">
    <property type="entry name" value="ABC_transporter-like_ATP-bd"/>
</dbReference>
<dbReference type="GO" id="GO:0005524">
    <property type="term" value="F:ATP binding"/>
    <property type="evidence" value="ECO:0007669"/>
    <property type="project" value="UniProtKB-KW"/>
</dbReference>
<gene>
    <name evidence="12" type="ORF">G3N55_10335</name>
</gene>
<evidence type="ECO:0000313" key="13">
    <source>
        <dbReference type="Proteomes" id="UP000469346"/>
    </source>
</evidence>
<evidence type="ECO:0000256" key="9">
    <source>
        <dbReference type="SAM" id="Phobius"/>
    </source>
</evidence>
<evidence type="ECO:0000256" key="5">
    <source>
        <dbReference type="ARBA" id="ARBA00022741"/>
    </source>
</evidence>
<protein>
    <submittedName>
        <fullName evidence="12">ABC transporter ATP-binding protein</fullName>
    </submittedName>
</protein>
<feature type="transmembrane region" description="Helical" evidence="9">
    <location>
        <begin position="252"/>
        <end position="271"/>
    </location>
</feature>
<keyword evidence="3" id="KW-1003">Cell membrane</keyword>
<dbReference type="RefSeq" id="WP_163299347.1">
    <property type="nucleotide sequence ID" value="NZ_JAAGRR010000136.1"/>
</dbReference>
<dbReference type="InterPro" id="IPR003593">
    <property type="entry name" value="AAA+_ATPase"/>
</dbReference>
<keyword evidence="2" id="KW-0813">Transport</keyword>
<dbReference type="Gene3D" id="3.40.50.300">
    <property type="entry name" value="P-loop containing nucleotide triphosphate hydrolases"/>
    <property type="match status" value="1"/>
</dbReference>
<dbReference type="Pfam" id="PF00664">
    <property type="entry name" value="ABC_membrane"/>
    <property type="match status" value="1"/>
</dbReference>
<dbReference type="InterPro" id="IPR027417">
    <property type="entry name" value="P-loop_NTPase"/>
</dbReference>